<keyword evidence="1 7" id="KW-0028">Amino-acid biosynthesis</keyword>
<dbReference type="GO" id="GO:0009423">
    <property type="term" value="P:chorismate biosynthetic process"/>
    <property type="evidence" value="ECO:0007669"/>
    <property type="project" value="UniProtKB-UniRule"/>
</dbReference>
<dbReference type="GO" id="GO:0009073">
    <property type="term" value="P:aromatic amino acid family biosynthetic process"/>
    <property type="evidence" value="ECO:0007669"/>
    <property type="project" value="UniProtKB-KW"/>
</dbReference>
<accession>A0A451DP84</accession>
<dbReference type="InterPro" id="IPR031322">
    <property type="entry name" value="Shikimate/glucono_kinase"/>
</dbReference>
<dbReference type="EC" id="2.7.1.71" evidence="7"/>
<name>A0A451DP84_9GAMM</name>
<feature type="binding site" evidence="7">
    <location>
        <position position="18"/>
    </location>
    <ligand>
        <name>Mg(2+)</name>
        <dbReference type="ChEBI" id="CHEBI:18420"/>
    </ligand>
</feature>
<dbReference type="Pfam" id="PF01202">
    <property type="entry name" value="SKI"/>
    <property type="match status" value="1"/>
</dbReference>
<keyword evidence="4 7" id="KW-0418">Kinase</keyword>
<organism evidence="8 9">
    <name type="scientific">Candidatus Erwinia haradaeae</name>
    <dbReference type="NCBI Taxonomy" id="1922217"/>
    <lineage>
        <taxon>Bacteria</taxon>
        <taxon>Pseudomonadati</taxon>
        <taxon>Pseudomonadota</taxon>
        <taxon>Gammaproteobacteria</taxon>
        <taxon>Enterobacterales</taxon>
        <taxon>Erwiniaceae</taxon>
        <taxon>Erwinia</taxon>
    </lineage>
</organism>
<dbReference type="HAMAP" id="MF_00109">
    <property type="entry name" value="Shikimate_kinase"/>
    <property type="match status" value="1"/>
</dbReference>
<feature type="binding site" evidence="7">
    <location>
        <begin position="14"/>
        <end position="19"/>
    </location>
    <ligand>
        <name>ATP</name>
        <dbReference type="ChEBI" id="CHEBI:30616"/>
    </ligand>
</feature>
<dbReference type="GO" id="GO:0005829">
    <property type="term" value="C:cytosol"/>
    <property type="evidence" value="ECO:0007669"/>
    <property type="project" value="TreeGrafter"/>
</dbReference>
<comment type="caution">
    <text evidence="7">Lacks conserved residue(s) required for the propagation of feature annotation.</text>
</comment>
<comment type="cofactor">
    <cofactor evidence="7">
        <name>Mg(2+)</name>
        <dbReference type="ChEBI" id="CHEBI:18420"/>
    </cofactor>
    <text evidence="7">Binds 1 Mg(2+) ion per subunit.</text>
</comment>
<evidence type="ECO:0000256" key="6">
    <source>
        <dbReference type="ARBA" id="ARBA00023141"/>
    </source>
</evidence>
<feature type="binding site" evidence="7">
    <location>
        <position position="36"/>
    </location>
    <ligand>
        <name>substrate</name>
    </ligand>
</feature>
<dbReference type="AlphaFoldDB" id="A0A451DP84"/>
<dbReference type="NCBIfam" id="NF003456">
    <property type="entry name" value="PRK05057.1"/>
    <property type="match status" value="1"/>
</dbReference>
<keyword evidence="6 7" id="KW-0057">Aromatic amino acid biosynthesis</keyword>
<dbReference type="InterPro" id="IPR027417">
    <property type="entry name" value="P-loop_NTPase"/>
</dbReference>
<proteinExistence type="inferred from homology"/>
<dbReference type="GO" id="GO:0000287">
    <property type="term" value="F:magnesium ion binding"/>
    <property type="evidence" value="ECO:0007669"/>
    <property type="project" value="UniProtKB-UniRule"/>
</dbReference>
<sequence length="176" mass="19995">MTKKHNIFLVGPAGSGKSTIGRNLSQLLQMEFFDSDYEIERRSGVNIDWIIDVEGEIGFRTREEKIIAELTKKRGIVLAAGTSCIQSQNTCTHLSTRGMVIHLEITTLSKLERTYHNKKYPLPITTSYFKMTTQALLDAQNLLYKEISDVTIHTNKQSPRLIVKKILQILKTNISN</sequence>
<comment type="similarity">
    <text evidence="7">Belongs to the shikimate kinase family.</text>
</comment>
<gene>
    <name evidence="7 8" type="primary">aroK</name>
    <name evidence="8" type="ORF">ERCISPPA3004_613</name>
</gene>
<keyword evidence="7" id="KW-0479">Metal-binding</keyword>
<dbReference type="InterPro" id="IPR000623">
    <property type="entry name" value="Shikimate_kinase/TSH1"/>
</dbReference>
<comment type="subcellular location">
    <subcellularLocation>
        <location evidence="7">Cytoplasm</location>
    </subcellularLocation>
</comment>
<dbReference type="Proteomes" id="UP000294392">
    <property type="component" value="Chromosome"/>
</dbReference>
<keyword evidence="5 7" id="KW-0067">ATP-binding</keyword>
<comment type="pathway">
    <text evidence="7">Metabolic intermediate biosynthesis; chorismate biosynthesis; chorismate from D-erythrose 4-phosphate and phosphoenolpyruvate: step 5/7.</text>
</comment>
<evidence type="ECO:0000313" key="8">
    <source>
        <dbReference type="EMBL" id="VFP88605.1"/>
    </source>
</evidence>
<dbReference type="GO" id="GO:0004765">
    <property type="term" value="F:shikimate kinase activity"/>
    <property type="evidence" value="ECO:0007669"/>
    <property type="project" value="UniProtKB-UniRule"/>
</dbReference>
<evidence type="ECO:0000256" key="4">
    <source>
        <dbReference type="ARBA" id="ARBA00022777"/>
    </source>
</evidence>
<evidence type="ECO:0000256" key="3">
    <source>
        <dbReference type="ARBA" id="ARBA00022741"/>
    </source>
</evidence>
<dbReference type="GO" id="GO:0008652">
    <property type="term" value="P:amino acid biosynthetic process"/>
    <property type="evidence" value="ECO:0007669"/>
    <property type="project" value="UniProtKB-KW"/>
</dbReference>
<comment type="catalytic activity">
    <reaction evidence="7">
        <text>shikimate + ATP = 3-phosphoshikimate + ADP + H(+)</text>
        <dbReference type="Rhea" id="RHEA:13121"/>
        <dbReference type="ChEBI" id="CHEBI:15378"/>
        <dbReference type="ChEBI" id="CHEBI:30616"/>
        <dbReference type="ChEBI" id="CHEBI:36208"/>
        <dbReference type="ChEBI" id="CHEBI:145989"/>
        <dbReference type="ChEBI" id="CHEBI:456216"/>
        <dbReference type="EC" id="2.7.1.71"/>
    </reaction>
</comment>
<dbReference type="PANTHER" id="PTHR21087">
    <property type="entry name" value="SHIKIMATE KINASE"/>
    <property type="match status" value="1"/>
</dbReference>
<dbReference type="CDD" id="cd00464">
    <property type="entry name" value="SK"/>
    <property type="match status" value="1"/>
</dbReference>
<evidence type="ECO:0000256" key="7">
    <source>
        <dbReference type="HAMAP-Rule" id="MF_00109"/>
    </source>
</evidence>
<dbReference type="GO" id="GO:0005524">
    <property type="term" value="F:ATP binding"/>
    <property type="evidence" value="ECO:0007669"/>
    <property type="project" value="UniProtKB-UniRule"/>
</dbReference>
<dbReference type="UniPathway" id="UPA00053">
    <property type="reaction ID" value="UER00088"/>
</dbReference>
<evidence type="ECO:0000256" key="2">
    <source>
        <dbReference type="ARBA" id="ARBA00022679"/>
    </source>
</evidence>
<keyword evidence="3 7" id="KW-0547">Nucleotide-binding</keyword>
<keyword evidence="2 7" id="KW-0808">Transferase</keyword>
<dbReference type="RefSeq" id="WP_157990607.1">
    <property type="nucleotide sequence ID" value="NZ_LR217735.1"/>
</dbReference>
<comment type="subunit">
    <text evidence="7">Monomer.</text>
</comment>
<dbReference type="OrthoDB" id="9800332at2"/>
<keyword evidence="7" id="KW-0460">Magnesium</keyword>
<evidence type="ECO:0000256" key="5">
    <source>
        <dbReference type="ARBA" id="ARBA00022840"/>
    </source>
</evidence>
<dbReference type="PANTHER" id="PTHR21087:SF16">
    <property type="entry name" value="SHIKIMATE KINASE 1, CHLOROPLASTIC"/>
    <property type="match status" value="1"/>
</dbReference>
<feature type="binding site" evidence="7">
    <location>
        <position position="60"/>
    </location>
    <ligand>
        <name>substrate</name>
    </ligand>
</feature>
<dbReference type="SUPFAM" id="SSF52540">
    <property type="entry name" value="P-loop containing nucleoside triphosphate hydrolases"/>
    <property type="match status" value="1"/>
</dbReference>
<reference evidence="8 9" key="1">
    <citation type="submission" date="2019-02" db="EMBL/GenBank/DDBJ databases">
        <authorList>
            <person name="Manzano-Marin A."/>
            <person name="Manzano-Marin A."/>
        </authorList>
    </citation>
    <scope>NUCLEOTIDE SEQUENCE [LARGE SCALE GENOMIC DNA]</scope>
    <source>
        <strain evidence="8 9">ErCisplendens</strain>
    </source>
</reference>
<protein>
    <recommendedName>
        <fullName evidence="7">Shikimate kinase 1</fullName>
        <shortName evidence="7">SK 1</shortName>
        <ecNumber evidence="7">2.7.1.71</ecNumber>
    </recommendedName>
</protein>
<keyword evidence="7" id="KW-0963">Cytoplasm</keyword>
<dbReference type="EMBL" id="LR217735">
    <property type="protein sequence ID" value="VFP88605.1"/>
    <property type="molecule type" value="Genomic_DNA"/>
</dbReference>
<dbReference type="Gene3D" id="3.40.50.300">
    <property type="entry name" value="P-loop containing nucleotide triphosphate hydrolases"/>
    <property type="match status" value="1"/>
</dbReference>
<comment type="function">
    <text evidence="7">Catalyzes the specific phosphorylation of the 3-hydroxyl group of shikimic acid using ATP as a cosubstrate.</text>
</comment>
<feature type="binding site" evidence="7">
    <location>
        <position position="157"/>
    </location>
    <ligand>
        <name>ATP</name>
        <dbReference type="ChEBI" id="CHEBI:30616"/>
    </ligand>
</feature>
<dbReference type="PRINTS" id="PR01100">
    <property type="entry name" value="SHIKIMTKNASE"/>
</dbReference>
<evidence type="ECO:0000313" key="9">
    <source>
        <dbReference type="Proteomes" id="UP000294392"/>
    </source>
</evidence>
<evidence type="ECO:0000256" key="1">
    <source>
        <dbReference type="ARBA" id="ARBA00022605"/>
    </source>
</evidence>